<feature type="compositionally biased region" description="Polar residues" evidence="1">
    <location>
        <begin position="981"/>
        <end position="998"/>
    </location>
</feature>
<feature type="domain" description="PKD" evidence="3">
    <location>
        <begin position="422"/>
        <end position="503"/>
    </location>
</feature>
<dbReference type="PANTHER" id="PTHR19328">
    <property type="entry name" value="HEDGEHOG-INTERACTING PROTEIN"/>
    <property type="match status" value="1"/>
</dbReference>
<dbReference type="InterPro" id="IPR012938">
    <property type="entry name" value="Glc/Sorbosone_DH"/>
</dbReference>
<evidence type="ECO:0000313" key="5">
    <source>
        <dbReference type="Proteomes" id="UP000693970"/>
    </source>
</evidence>
<feature type="compositionally biased region" description="Basic and acidic residues" evidence="1">
    <location>
        <begin position="877"/>
        <end position="891"/>
    </location>
</feature>
<dbReference type="Proteomes" id="UP000693970">
    <property type="component" value="Unassembled WGS sequence"/>
</dbReference>
<name>A0A9K3LTB1_9STRA</name>
<feature type="compositionally biased region" description="Low complexity" evidence="1">
    <location>
        <begin position="843"/>
        <end position="875"/>
    </location>
</feature>
<dbReference type="EMBL" id="JAGRRH010000006">
    <property type="protein sequence ID" value="KAG7368209.1"/>
    <property type="molecule type" value="Genomic_DNA"/>
</dbReference>
<dbReference type="PROSITE" id="PS50093">
    <property type="entry name" value="PKD"/>
    <property type="match status" value="1"/>
</dbReference>
<dbReference type="InterPro" id="IPR000601">
    <property type="entry name" value="PKD_dom"/>
</dbReference>
<organism evidence="4 5">
    <name type="scientific">Nitzschia inconspicua</name>
    <dbReference type="NCBI Taxonomy" id="303405"/>
    <lineage>
        <taxon>Eukaryota</taxon>
        <taxon>Sar</taxon>
        <taxon>Stramenopiles</taxon>
        <taxon>Ochrophyta</taxon>
        <taxon>Bacillariophyta</taxon>
        <taxon>Bacillariophyceae</taxon>
        <taxon>Bacillariophycidae</taxon>
        <taxon>Bacillariales</taxon>
        <taxon>Bacillariaceae</taxon>
        <taxon>Nitzschia</taxon>
    </lineage>
</organism>
<proteinExistence type="predicted"/>
<keyword evidence="5" id="KW-1185">Reference proteome</keyword>
<dbReference type="PANTHER" id="PTHR19328:SF13">
    <property type="entry name" value="HIPL1 PROTEIN"/>
    <property type="match status" value="1"/>
</dbReference>
<keyword evidence="2" id="KW-0812">Transmembrane</keyword>
<dbReference type="CDD" id="cd00146">
    <property type="entry name" value="PKD"/>
    <property type="match status" value="1"/>
</dbReference>
<evidence type="ECO:0000256" key="1">
    <source>
        <dbReference type="SAM" id="MobiDB-lite"/>
    </source>
</evidence>
<sequence>MAVADVLTAGFIKEFVANTPAVSGTWAPNPRRDGKPMILLSSKSGTIHVLEDPDESSATVTILNLGDADICTNGERGLQTAIPHPNFQDNRLLYVFYTKFQEGCPEDPITGAHNVVARYRMDPVTLKLGSREEVWRGAPTTKRVHNGGAMLFGVDGKLYISTGDGGESRNSQMLHNTHGSIIRLNDDGSVPHDNPFSTQNGFNSVRCADTNGVTAEGSVCSEVYANGFRNPFRLAPDVNERGKVKFTVSDVGGNHWEELNTVGTDFAGRNYGFPIHEGVCSHGSETRCAPPSDSNIVEPFHWYAHKSTDDGGCVSGSVHVPNDLKWPSKYKFFFAEFVFREIYNLVEDPEGGCRSCQPPTSAYRNETFFRIENSDPNQERMTDIFFAPYKNTQALYIITRGGAQAVSRIRYTDLVDNAPPVPVIVMPEQTGFFSIKDELQFVGTESIDPDGDDLTYFWEFGDGETSKEPNPTHSFAAAGEYTITLTVTDTKDQEQQISETITIGEPPKVSILSPAEDEEFFVGQVFKLRGLAFDHRGNALPDEQLTWEVRQHHANHFHPFLDPTTGNNVELFGAPAPEDFYASTNSYLRIILTASDLDGLTTEVELLVQPQKMNVTIDSDPSGVEILVENYAVMTPREIVSWQSHQLNVLANDVPPYQFRAWSDGETSRERTVNITQNNQQILALYCAQDHWFCSSADECCGGYCVANSCQADPNSQNHGWPVKPTAGVAGTENSENADTPASSSSQPEDVEQQIDGQSNSSPIGTQAPLGKQGIIIVAVLAFIVVASIFLAIFIQKRRRRLEVEKNRYIVDGESFNRHGQSVGKKTEKPLDTPALSMAAIAIDSSSSKPSNSRTADTAIDTGSSSSSTASTNGDDVQERVSLEEDSKTSDSDNDLLDLESGSPKTEIILEEAVGSEEETYLGNCGKESVDTAPGHVIDVGGVVHDTKANLIPAPPSPPTSMSNIQNLRLELTKAQSLNKELRTSISSSKSHIATTQAGPVEDGDVN</sequence>
<dbReference type="AlphaFoldDB" id="A0A9K3LTB1"/>
<feature type="region of interest" description="Disordered" evidence="1">
    <location>
        <begin position="843"/>
        <end position="906"/>
    </location>
</feature>
<feature type="transmembrane region" description="Helical" evidence="2">
    <location>
        <begin position="774"/>
        <end position="795"/>
    </location>
</feature>
<evidence type="ECO:0000259" key="3">
    <source>
        <dbReference type="PROSITE" id="PS50093"/>
    </source>
</evidence>
<dbReference type="Pfam" id="PF18911">
    <property type="entry name" value="PKD_4"/>
    <property type="match status" value="1"/>
</dbReference>
<evidence type="ECO:0000256" key="2">
    <source>
        <dbReference type="SAM" id="Phobius"/>
    </source>
</evidence>
<dbReference type="InterPro" id="IPR022409">
    <property type="entry name" value="PKD/Chitinase_dom"/>
</dbReference>
<feature type="compositionally biased region" description="Polar residues" evidence="1">
    <location>
        <begin position="755"/>
        <end position="765"/>
    </location>
</feature>
<gene>
    <name evidence="4" type="ORF">IV203_030952</name>
</gene>
<keyword evidence="2" id="KW-1133">Transmembrane helix</keyword>
<dbReference type="OrthoDB" id="37635at2759"/>
<accession>A0A9K3LTB1</accession>
<feature type="region of interest" description="Disordered" evidence="1">
    <location>
        <begin position="981"/>
        <end position="1007"/>
    </location>
</feature>
<comment type="caution">
    <text evidence="4">The sequence shown here is derived from an EMBL/GenBank/DDBJ whole genome shotgun (WGS) entry which is preliminary data.</text>
</comment>
<feature type="compositionally biased region" description="Polar residues" evidence="1">
    <location>
        <begin position="732"/>
        <end position="748"/>
    </location>
</feature>
<reference evidence="4" key="1">
    <citation type="journal article" date="2021" name="Sci. Rep.">
        <title>Diploid genomic architecture of Nitzschia inconspicua, an elite biomass production diatom.</title>
        <authorList>
            <person name="Oliver A."/>
            <person name="Podell S."/>
            <person name="Pinowska A."/>
            <person name="Traller J.C."/>
            <person name="Smith S.R."/>
            <person name="McClure R."/>
            <person name="Beliaev A."/>
            <person name="Bohutskyi P."/>
            <person name="Hill E.A."/>
            <person name="Rabines A."/>
            <person name="Zheng H."/>
            <person name="Allen L.Z."/>
            <person name="Kuo A."/>
            <person name="Grigoriev I.V."/>
            <person name="Allen A.E."/>
            <person name="Hazlebeck D."/>
            <person name="Allen E.E."/>
        </authorList>
    </citation>
    <scope>NUCLEOTIDE SEQUENCE</scope>
    <source>
        <strain evidence="4">Hildebrandi</strain>
    </source>
</reference>
<protein>
    <submittedName>
        <fullName evidence="4">PKD domain containing protein</fullName>
    </submittedName>
</protein>
<reference evidence="4" key="2">
    <citation type="submission" date="2021-04" db="EMBL/GenBank/DDBJ databases">
        <authorList>
            <person name="Podell S."/>
        </authorList>
    </citation>
    <scope>NUCLEOTIDE SEQUENCE</scope>
    <source>
        <strain evidence="4">Hildebrandi</strain>
    </source>
</reference>
<feature type="region of interest" description="Disordered" evidence="1">
    <location>
        <begin position="716"/>
        <end position="765"/>
    </location>
</feature>
<keyword evidence="2" id="KW-0472">Membrane</keyword>
<dbReference type="Pfam" id="PF07995">
    <property type="entry name" value="GSDH"/>
    <property type="match status" value="1"/>
</dbReference>
<dbReference type="SMART" id="SM00089">
    <property type="entry name" value="PKD"/>
    <property type="match status" value="1"/>
</dbReference>
<evidence type="ECO:0000313" key="4">
    <source>
        <dbReference type="EMBL" id="KAG7368209.1"/>
    </source>
</evidence>